<dbReference type="CDD" id="cd00882">
    <property type="entry name" value="Ras_like_GTPase"/>
    <property type="match status" value="1"/>
</dbReference>
<dbReference type="SUPFAM" id="SSF52540">
    <property type="entry name" value="P-loop containing nucleoside triphosphate hydrolases"/>
    <property type="match status" value="1"/>
</dbReference>
<dbReference type="EMBL" id="CM026425">
    <property type="protein sequence ID" value="KAG0577129.1"/>
    <property type="molecule type" value="Genomic_DNA"/>
</dbReference>
<evidence type="ECO:0008006" key="5">
    <source>
        <dbReference type="Google" id="ProtNLM"/>
    </source>
</evidence>
<dbReference type="GO" id="GO:0006629">
    <property type="term" value="P:lipid metabolic process"/>
    <property type="evidence" value="ECO:0007669"/>
    <property type="project" value="InterPro"/>
</dbReference>
<evidence type="ECO:0000259" key="1">
    <source>
        <dbReference type="Pfam" id="PF01764"/>
    </source>
</evidence>
<evidence type="ECO:0000259" key="2">
    <source>
        <dbReference type="Pfam" id="PF01926"/>
    </source>
</evidence>
<reference evidence="3" key="1">
    <citation type="submission" date="2020-06" db="EMBL/GenBank/DDBJ databases">
        <title>WGS assembly of Ceratodon purpureus strain R40.</title>
        <authorList>
            <person name="Carey S.B."/>
            <person name="Jenkins J."/>
            <person name="Shu S."/>
            <person name="Lovell J.T."/>
            <person name="Sreedasyam A."/>
            <person name="Maumus F."/>
            <person name="Tiley G.P."/>
            <person name="Fernandez-Pozo N."/>
            <person name="Barry K."/>
            <person name="Chen C."/>
            <person name="Wang M."/>
            <person name="Lipzen A."/>
            <person name="Daum C."/>
            <person name="Saski C.A."/>
            <person name="Payton A.C."/>
            <person name="Mcbreen J.C."/>
            <person name="Conrad R.E."/>
            <person name="Kollar L.M."/>
            <person name="Olsson S."/>
            <person name="Huttunen S."/>
            <person name="Landis J.B."/>
            <person name="Wickett N.J."/>
            <person name="Johnson M.G."/>
            <person name="Rensing S.A."/>
            <person name="Grimwood J."/>
            <person name="Schmutz J."/>
            <person name="Mcdaniel S.F."/>
        </authorList>
    </citation>
    <scope>NUCLEOTIDE SEQUENCE</scope>
    <source>
        <strain evidence="3">R40</strain>
    </source>
</reference>
<gene>
    <name evidence="3" type="ORF">KC19_5G133100</name>
</gene>
<accession>A0A8T0I2E7</accession>
<dbReference type="InterPro" id="IPR027417">
    <property type="entry name" value="P-loop_NTPase"/>
</dbReference>
<dbReference type="Gene3D" id="3.40.50.1820">
    <property type="entry name" value="alpha/beta hydrolase"/>
    <property type="match status" value="1"/>
</dbReference>
<dbReference type="InterPro" id="IPR029058">
    <property type="entry name" value="AB_hydrolase_fold"/>
</dbReference>
<sequence>MGRPDPIHLGGTEVLSKDDLSRAFLCSEVVYEENDERVKRMLQRVDNPSMIFDKVDVSHYQKELKLLVAYAGDAIFIAFKGTESLADISADLMVDSHSMFGGYFHRGFFNRASNFMDMRASLNPLEYLIERGKRVIFCGHSLGGAVAHTVLLRFFLENDVLPNEGICPNSLISIAFGAPHICDAEIADKVNSNANLKWRFINFVNQSDPVPLLLHDLKSTVAAGLRASLVEADNIFKSIGGFSGDCLKGYAEGGLMGGIEAAAKSGAARCTTVAVGGGRKFGQLVLAVKSASSASKPKEPDFHPVGRYVYLRGDKSNRWVADQFFGNDYRMGDFFKRDVDLSKVHLEYHKRKSYRHVLLASAFISDNRHPASISTPHHSQPIAVNVSTPEPKVSFAKWVVNETLTERSIIVRGENLLFLSESVSVLGVDGIHPWTVFSQTDNELRIRDPHVTDAEEDFVALKMIVITTAFGRVVCNSIHRSYPDKKTGVGVPEMIAKIVQTYVMQATPPFKLDSQELKHISELDTILQCALPLRPGSGRGYDSLLRNFRKLMEYTSNNGNGEIENITCEVNAMVNTLREWLFSMLEVEFLTSTSKNLVKAAVAATAATTALSALSVVAAPVAVVPALVSGVSCVAIKRWGDTKKPKQIGDYTEVLKAAILETSAWSGRPKNDVDTELNETEEARKLEEILHREVTKGSPVFKALVIKSVHHNAHDFQSIPDFKSDLFRNAINESKLSLLRRIKVVHEVSSLHKAVVEKAHILGVFGSEDAGKSTFIKLVLEKYNQNSTVPKTGIDIHTSSVQPYKVEGRFWIVDFPGIDTVENYADSWERFTALPSSSILLLEYEGDIKAEYLKLYKDMKKNLGSHAQVTVVMNKIDATYSSTDPSERAETFTTKYFEDLTTSIEATLGCAGKDKVYLACVEPDVPEDFIELKAMGILGFEDLVTKLICPNL</sequence>
<name>A0A8T0I2E7_CERPU</name>
<dbReference type="Gene3D" id="3.40.50.300">
    <property type="entry name" value="P-loop containing nucleotide triphosphate hydrolases"/>
    <property type="match status" value="1"/>
</dbReference>
<dbReference type="GO" id="GO:0005525">
    <property type="term" value="F:GTP binding"/>
    <property type="evidence" value="ECO:0007669"/>
    <property type="project" value="InterPro"/>
</dbReference>
<dbReference type="PANTHER" id="PTHR45856:SF11">
    <property type="entry name" value="FUNGAL LIPASE-LIKE DOMAIN-CONTAINING PROTEIN"/>
    <property type="match status" value="1"/>
</dbReference>
<comment type="caution">
    <text evidence="3">The sequence shown here is derived from an EMBL/GenBank/DDBJ whole genome shotgun (WGS) entry which is preliminary data.</text>
</comment>
<dbReference type="Proteomes" id="UP000822688">
    <property type="component" value="Chromosome 5"/>
</dbReference>
<protein>
    <recommendedName>
        <fullName evidence="5">Fungal lipase-like domain-containing protein</fullName>
    </recommendedName>
</protein>
<dbReference type="Pfam" id="PF01926">
    <property type="entry name" value="MMR_HSR1"/>
    <property type="match status" value="1"/>
</dbReference>
<feature type="domain" description="Fungal lipase-type" evidence="1">
    <location>
        <begin position="76"/>
        <end position="213"/>
    </location>
</feature>
<dbReference type="CDD" id="cd00519">
    <property type="entry name" value="Lipase_3"/>
    <property type="match status" value="1"/>
</dbReference>
<organism evidence="3 4">
    <name type="scientific">Ceratodon purpureus</name>
    <name type="common">Fire moss</name>
    <name type="synonym">Dicranum purpureum</name>
    <dbReference type="NCBI Taxonomy" id="3225"/>
    <lineage>
        <taxon>Eukaryota</taxon>
        <taxon>Viridiplantae</taxon>
        <taxon>Streptophyta</taxon>
        <taxon>Embryophyta</taxon>
        <taxon>Bryophyta</taxon>
        <taxon>Bryophytina</taxon>
        <taxon>Bryopsida</taxon>
        <taxon>Dicranidae</taxon>
        <taxon>Pseudoditrichales</taxon>
        <taxon>Ditrichaceae</taxon>
        <taxon>Ceratodon</taxon>
    </lineage>
</organism>
<dbReference type="PANTHER" id="PTHR45856">
    <property type="entry name" value="ALPHA/BETA-HYDROLASES SUPERFAMILY PROTEIN"/>
    <property type="match status" value="1"/>
</dbReference>
<dbReference type="InterPro" id="IPR002921">
    <property type="entry name" value="Fungal_lipase-type"/>
</dbReference>
<evidence type="ECO:0000313" key="3">
    <source>
        <dbReference type="EMBL" id="KAG0577129.1"/>
    </source>
</evidence>
<evidence type="ECO:0000313" key="4">
    <source>
        <dbReference type="Proteomes" id="UP000822688"/>
    </source>
</evidence>
<dbReference type="SUPFAM" id="SSF53474">
    <property type="entry name" value="alpha/beta-Hydrolases"/>
    <property type="match status" value="1"/>
</dbReference>
<keyword evidence="4" id="KW-1185">Reference proteome</keyword>
<dbReference type="AlphaFoldDB" id="A0A8T0I2E7"/>
<feature type="domain" description="G" evidence="2">
    <location>
        <begin position="763"/>
        <end position="875"/>
    </location>
</feature>
<dbReference type="InterPro" id="IPR051218">
    <property type="entry name" value="Sec_MonoDiacylglyc_Lipase"/>
</dbReference>
<proteinExistence type="predicted"/>
<dbReference type="Pfam" id="PF01764">
    <property type="entry name" value="Lipase_3"/>
    <property type="match status" value="1"/>
</dbReference>
<dbReference type="InterPro" id="IPR006073">
    <property type="entry name" value="GTP-bd"/>
</dbReference>